<comment type="similarity">
    <text evidence="1">Belongs to the DNA2/NAM7 helicase family.</text>
</comment>
<evidence type="ECO:0000256" key="4">
    <source>
        <dbReference type="ARBA" id="ARBA00022806"/>
    </source>
</evidence>
<dbReference type="GO" id="GO:0005524">
    <property type="term" value="F:ATP binding"/>
    <property type="evidence" value="ECO:0007669"/>
    <property type="project" value="UniProtKB-KW"/>
</dbReference>
<evidence type="ECO:0000313" key="9">
    <source>
        <dbReference type="EMBL" id="KNB54163.1"/>
    </source>
</evidence>
<dbReference type="PANTHER" id="PTHR43788">
    <property type="entry name" value="DNA2/NAM7 HELICASE FAMILY MEMBER"/>
    <property type="match status" value="1"/>
</dbReference>
<gene>
    <name evidence="9" type="ORF">AC230_01300</name>
</gene>
<dbReference type="InterPro" id="IPR050534">
    <property type="entry name" value="Coronavir_polyprotein_1ab"/>
</dbReference>
<dbReference type="CDD" id="cd18808">
    <property type="entry name" value="SF1_C_Upf1"/>
    <property type="match status" value="1"/>
</dbReference>
<dbReference type="AlphaFoldDB" id="A0A0K9XLQ6"/>
<feature type="domain" description="DNA2/NAM7 helicase-like C-terminal" evidence="8">
    <location>
        <begin position="985"/>
        <end position="1091"/>
    </location>
</feature>
<evidence type="ECO:0000256" key="1">
    <source>
        <dbReference type="ARBA" id="ARBA00007913"/>
    </source>
</evidence>
<dbReference type="GO" id="GO:0043139">
    <property type="term" value="F:5'-3' DNA helicase activity"/>
    <property type="evidence" value="ECO:0007669"/>
    <property type="project" value="TreeGrafter"/>
</dbReference>
<dbReference type="InterPro" id="IPR047187">
    <property type="entry name" value="SF1_C_Upf1"/>
</dbReference>
<keyword evidence="4" id="KW-0347">Helicase</keyword>
<dbReference type="Pfam" id="PF13086">
    <property type="entry name" value="AAA_11"/>
    <property type="match status" value="1"/>
</dbReference>
<dbReference type="Pfam" id="PF13087">
    <property type="entry name" value="AAA_12"/>
    <property type="match status" value="1"/>
</dbReference>
<evidence type="ECO:0000256" key="2">
    <source>
        <dbReference type="ARBA" id="ARBA00022741"/>
    </source>
</evidence>
<evidence type="ECO:0000256" key="3">
    <source>
        <dbReference type="ARBA" id="ARBA00022801"/>
    </source>
</evidence>
<dbReference type="EMBL" id="LFXA01000002">
    <property type="protein sequence ID" value="KNB54163.1"/>
    <property type="molecule type" value="Genomic_DNA"/>
</dbReference>
<dbReference type="SUPFAM" id="SSF52540">
    <property type="entry name" value="P-loop containing nucleoside triphosphate hydrolases"/>
    <property type="match status" value="2"/>
</dbReference>
<dbReference type="InterPro" id="IPR041679">
    <property type="entry name" value="DNA2/NAM7-like_C"/>
</dbReference>
<keyword evidence="2" id="KW-0547">Nucleotide-binding</keyword>
<evidence type="ECO:0000256" key="6">
    <source>
        <dbReference type="SAM" id="MobiDB-lite"/>
    </source>
</evidence>
<evidence type="ECO:0000256" key="5">
    <source>
        <dbReference type="ARBA" id="ARBA00022840"/>
    </source>
</evidence>
<organism evidence="9 10">
    <name type="scientific">Streptomyces caatingaensis</name>
    <dbReference type="NCBI Taxonomy" id="1678637"/>
    <lineage>
        <taxon>Bacteria</taxon>
        <taxon>Bacillati</taxon>
        <taxon>Actinomycetota</taxon>
        <taxon>Actinomycetes</taxon>
        <taxon>Kitasatosporales</taxon>
        <taxon>Streptomycetaceae</taxon>
        <taxon>Streptomyces</taxon>
    </lineage>
</organism>
<keyword evidence="3" id="KW-0378">Hydrolase</keyword>
<feature type="compositionally biased region" description="Basic and acidic residues" evidence="6">
    <location>
        <begin position="213"/>
        <end position="225"/>
    </location>
</feature>
<accession>A0A0K9XLQ6</accession>
<protein>
    <submittedName>
        <fullName evidence="9">Uncharacterized protein</fullName>
    </submittedName>
</protein>
<feature type="region of interest" description="Disordered" evidence="6">
    <location>
        <begin position="720"/>
        <end position="744"/>
    </location>
</feature>
<evidence type="ECO:0000259" key="8">
    <source>
        <dbReference type="Pfam" id="PF13087"/>
    </source>
</evidence>
<dbReference type="Gene3D" id="3.40.50.300">
    <property type="entry name" value="P-loop containing nucleotide triphosphate hydrolases"/>
    <property type="match status" value="3"/>
</dbReference>
<dbReference type="InterPro" id="IPR027417">
    <property type="entry name" value="P-loop_NTPase"/>
</dbReference>
<feature type="compositionally biased region" description="Basic and acidic residues" evidence="6">
    <location>
        <begin position="732"/>
        <end position="744"/>
    </location>
</feature>
<feature type="region of interest" description="Disordered" evidence="6">
    <location>
        <begin position="213"/>
        <end position="233"/>
    </location>
</feature>
<keyword evidence="5" id="KW-0067">ATP-binding</keyword>
<evidence type="ECO:0000313" key="10">
    <source>
        <dbReference type="Proteomes" id="UP000037288"/>
    </source>
</evidence>
<feature type="domain" description="DNA2/NAM7 helicase helicase" evidence="7">
    <location>
        <begin position="820"/>
        <end position="875"/>
    </location>
</feature>
<dbReference type="PANTHER" id="PTHR43788:SF8">
    <property type="entry name" value="DNA-BINDING PROTEIN SMUBP-2"/>
    <property type="match status" value="1"/>
</dbReference>
<name>A0A0K9XLQ6_9ACTN</name>
<sequence length="1112" mass="122295">MFSPQKVPTVRPDEQVFAVRPERPLPWQGGAQLPPPRPGHVWQHTVYCGVFAIERVRDVLADAFPEAAEEEHDGRVGGDSALMSFTVNQDGLLLKDSVFFSSCAWAVGRTRSPGPSEARWLDGFADEAETCAQRMLGLADGKLRVEGSRPGPGGLLAVAGTIVGDAMTGGIVSGAGGLLRDVVGGSLSDAVTGVVRSAAEGAAEALVRRADDADAHAADSAEDGGRPLPEGVGTRPLTFEDIAAFTAWLADRFGVTEDLIPDAARVKSVQVREDKDDESTPQDFLNSFIADDLDRVAEELTRGGAGRALESYLTETARVDVRSRQDVRERPEVVWEGVMPEHIPLGRWPSATDRSLVLSQQFAVNRLLAELGERPGVFSVNGPPGTGKTTMLRDVIAALITRRACALSELSDPQQAFGRTHTWRSEQFTRTVRELKPPFAGFEMVVASANNGAVQNITDEIPSAGAIAQQWRDEAEYLSDQASLMLNGADAWGAIAARLGNRKNRGEFTESFWWGNLRERTSRGGTRRVRTDKGLFHLLSGRGEQPAGPVDWREAVRRFTSARRTVERMRDERQRVALALRELAPARREWADALRRATAVAESLPLLRRRAAEALDAVERLAAAEREAVERRRQHQAAQPGLLHSLFTGGRANRSWQDEYERLTALVEDCAEAAAGARTRLDAVRGEIGTAQHLVGAADARRARVAELEWTVRRARERWGPHVPDPADFAPDTDRATAERREKSAPWADEEFAAARTRLFLEALRLHRAFLGATGNTMFKNLQAAMDVVGGDAPKTLKPEAVRAAWQSLFLTVPAVSTTFASYDRLFAGLGREDLGWLFVDEAGQASPQMPVGALWRTRRAVLVGDPLQLEPVVVLPWTAQQRLREHHRVAQEWSPSWTSAQQVADRLGRWGTTLPAALPDGSTQVWVGAPLRVHRRCDDPMFSVSNDIAYDGLMVHGVPDRGDFGPLPRSFWWDVRSREAVGKWVPAEGRALTDAVERLFREGLPRDELYVISPFKDVAVHAANSLRGLVARERVGTVHTAQGKEADVVIIVLGTHPDATGSRRWAATKPNLLNVAVSRARRRLIVIGNHESWYGQRHFSVLARRLQRFAR</sequence>
<reference evidence="10" key="1">
    <citation type="submission" date="2015-07" db="EMBL/GenBank/DDBJ databases">
        <title>Draft genome sequence of Streptomyces sp. CMAA 1322, a bacterium isolated from Caatinga biome, from dry forest semiarid of Brazil.</title>
        <authorList>
            <person name="Santos S.N."/>
            <person name="Gacesa R."/>
            <person name="Taketani R.G."/>
            <person name="Long P.F."/>
            <person name="Melo I.S."/>
        </authorList>
    </citation>
    <scope>NUCLEOTIDE SEQUENCE [LARGE SCALE GENOMIC DNA]</scope>
    <source>
        <strain evidence="10">CMAA 1322</strain>
    </source>
</reference>
<comment type="caution">
    <text evidence="9">The sequence shown here is derived from an EMBL/GenBank/DDBJ whole genome shotgun (WGS) entry which is preliminary data.</text>
</comment>
<keyword evidence="10" id="KW-1185">Reference proteome</keyword>
<proteinExistence type="inferred from homology"/>
<dbReference type="STRING" id="1678637.AC230_01300"/>
<dbReference type="PATRIC" id="fig|1678637.3.peg.276"/>
<evidence type="ECO:0000259" key="7">
    <source>
        <dbReference type="Pfam" id="PF13086"/>
    </source>
</evidence>
<dbReference type="InterPro" id="IPR041677">
    <property type="entry name" value="DNA2/NAM7_AAA_11"/>
</dbReference>
<dbReference type="GO" id="GO:0016787">
    <property type="term" value="F:hydrolase activity"/>
    <property type="evidence" value="ECO:0007669"/>
    <property type="project" value="UniProtKB-KW"/>
</dbReference>
<dbReference type="Proteomes" id="UP000037288">
    <property type="component" value="Unassembled WGS sequence"/>
</dbReference>